<keyword evidence="4" id="KW-1185">Reference proteome</keyword>
<keyword evidence="2" id="KW-0812">Transmembrane</keyword>
<keyword evidence="2" id="KW-1133">Transmembrane helix</keyword>
<dbReference type="EMBL" id="ML978127">
    <property type="protein sequence ID" value="KAF2097679.1"/>
    <property type="molecule type" value="Genomic_DNA"/>
</dbReference>
<organism evidence="3 4">
    <name type="scientific">Rhizodiscina lignyota</name>
    <dbReference type="NCBI Taxonomy" id="1504668"/>
    <lineage>
        <taxon>Eukaryota</taxon>
        <taxon>Fungi</taxon>
        <taxon>Dikarya</taxon>
        <taxon>Ascomycota</taxon>
        <taxon>Pezizomycotina</taxon>
        <taxon>Dothideomycetes</taxon>
        <taxon>Pleosporomycetidae</taxon>
        <taxon>Aulographales</taxon>
        <taxon>Rhizodiscinaceae</taxon>
        <taxon>Rhizodiscina</taxon>
    </lineage>
</organism>
<dbReference type="Proteomes" id="UP000799772">
    <property type="component" value="Unassembled WGS sequence"/>
</dbReference>
<comment type="caution">
    <text evidence="3">The sequence shown here is derived from an EMBL/GenBank/DDBJ whole genome shotgun (WGS) entry which is preliminary data.</text>
</comment>
<protein>
    <submittedName>
        <fullName evidence="3">Uncharacterized protein</fullName>
    </submittedName>
</protein>
<feature type="region of interest" description="Disordered" evidence="1">
    <location>
        <begin position="47"/>
        <end position="88"/>
    </location>
</feature>
<dbReference type="OrthoDB" id="2522565at2759"/>
<evidence type="ECO:0000313" key="4">
    <source>
        <dbReference type="Proteomes" id="UP000799772"/>
    </source>
</evidence>
<reference evidence="3" key="1">
    <citation type="journal article" date="2020" name="Stud. Mycol.">
        <title>101 Dothideomycetes genomes: a test case for predicting lifestyles and emergence of pathogens.</title>
        <authorList>
            <person name="Haridas S."/>
            <person name="Albert R."/>
            <person name="Binder M."/>
            <person name="Bloem J."/>
            <person name="Labutti K."/>
            <person name="Salamov A."/>
            <person name="Andreopoulos B."/>
            <person name="Baker S."/>
            <person name="Barry K."/>
            <person name="Bills G."/>
            <person name="Bluhm B."/>
            <person name="Cannon C."/>
            <person name="Castanera R."/>
            <person name="Culley D."/>
            <person name="Daum C."/>
            <person name="Ezra D."/>
            <person name="Gonzalez J."/>
            <person name="Henrissat B."/>
            <person name="Kuo A."/>
            <person name="Liang C."/>
            <person name="Lipzen A."/>
            <person name="Lutzoni F."/>
            <person name="Magnuson J."/>
            <person name="Mondo S."/>
            <person name="Nolan M."/>
            <person name="Ohm R."/>
            <person name="Pangilinan J."/>
            <person name="Park H.-J."/>
            <person name="Ramirez L."/>
            <person name="Alfaro M."/>
            <person name="Sun H."/>
            <person name="Tritt A."/>
            <person name="Yoshinaga Y."/>
            <person name="Zwiers L.-H."/>
            <person name="Turgeon B."/>
            <person name="Goodwin S."/>
            <person name="Spatafora J."/>
            <person name="Crous P."/>
            <person name="Grigoriev I."/>
        </authorList>
    </citation>
    <scope>NUCLEOTIDE SEQUENCE</scope>
    <source>
        <strain evidence="3">CBS 133067</strain>
    </source>
</reference>
<feature type="transmembrane region" description="Helical" evidence="2">
    <location>
        <begin position="6"/>
        <end position="26"/>
    </location>
</feature>
<sequence>MLLQSFSKVLVVIASFLIFGSFVYLYHDEEAQVLRELGVWLKDGSKESHSKSSSQSSESLSNDPLQSIIPTHDSLHPPPGDSPHLSAPTTNEEFFVDPLKYNEVFSSSTSFRKFFEIKFGDHSALNPNIIPHPSRDDTWIIVAQEEMRQSTDGTFGPFKELVCNAIFIKDKLACSEPPTVLPVAPTQGGHCKGDLSYFNDNVGPHDARVFYGPDNPYAVYGSNSGFTCFGQWIQDFRMLVEDFGPETMTAELFKDVTELQRPSPYGKIEKNWFVFWDVEGQLYAHYDISPKRVFAQLSADGSVGQNLAPLAASKDDACLARYMPKLAPDLESIHQATNSLLITLCKRSDPTCQQTVENTFIMAIFQHKAFYSFHSVYDPYVVLIKQSAPFEIYAISQKPFWIHGRGPFTEASKSSLWKGKHLPENQTEMFYVTSMSWKAHGQRYHGYIDDVLFVAFGIEDSRTGAIDVLGGDILADLGVCAGI</sequence>
<evidence type="ECO:0000256" key="1">
    <source>
        <dbReference type="SAM" id="MobiDB-lite"/>
    </source>
</evidence>
<feature type="compositionally biased region" description="Low complexity" evidence="1">
    <location>
        <begin position="51"/>
        <end position="61"/>
    </location>
</feature>
<evidence type="ECO:0000256" key="2">
    <source>
        <dbReference type="SAM" id="Phobius"/>
    </source>
</evidence>
<evidence type="ECO:0000313" key="3">
    <source>
        <dbReference type="EMBL" id="KAF2097679.1"/>
    </source>
</evidence>
<gene>
    <name evidence="3" type="ORF">NA57DRAFT_40514</name>
</gene>
<name>A0A9P4IBH6_9PEZI</name>
<dbReference type="AlphaFoldDB" id="A0A9P4IBH6"/>
<keyword evidence="2" id="KW-0472">Membrane</keyword>
<proteinExistence type="predicted"/>
<accession>A0A9P4IBH6</accession>